<dbReference type="InterPro" id="IPR013324">
    <property type="entry name" value="RNA_pol_sigma_r3/r4-like"/>
</dbReference>
<protein>
    <submittedName>
        <fullName evidence="8">RNA polymerase sigma factor</fullName>
    </submittedName>
</protein>
<feature type="domain" description="RNA polymerase sigma factor 70 region 4 type 2" evidence="7">
    <location>
        <begin position="133"/>
        <end position="179"/>
    </location>
</feature>
<keyword evidence="2" id="KW-0805">Transcription regulation</keyword>
<gene>
    <name evidence="8" type="ORF">ACFSJH_01050</name>
</gene>
<dbReference type="InterPro" id="IPR007627">
    <property type="entry name" value="RNA_pol_sigma70_r2"/>
</dbReference>
<dbReference type="EMBL" id="JBHUHO010000003">
    <property type="protein sequence ID" value="MFD2114339.1"/>
    <property type="molecule type" value="Genomic_DNA"/>
</dbReference>
<dbReference type="Gene3D" id="1.10.1740.10">
    <property type="match status" value="1"/>
</dbReference>
<proteinExistence type="inferred from homology"/>
<keyword evidence="3" id="KW-0731">Sigma factor</keyword>
<evidence type="ECO:0000256" key="4">
    <source>
        <dbReference type="ARBA" id="ARBA00023125"/>
    </source>
</evidence>
<evidence type="ECO:0000256" key="2">
    <source>
        <dbReference type="ARBA" id="ARBA00023015"/>
    </source>
</evidence>
<dbReference type="Pfam" id="PF04542">
    <property type="entry name" value="Sigma70_r2"/>
    <property type="match status" value="1"/>
</dbReference>
<evidence type="ECO:0000259" key="7">
    <source>
        <dbReference type="Pfam" id="PF08281"/>
    </source>
</evidence>
<name>A0ABW4YF91_9BACL</name>
<comment type="caution">
    <text evidence="8">The sequence shown here is derived from an EMBL/GenBank/DDBJ whole genome shotgun (WGS) entry which is preliminary data.</text>
</comment>
<organism evidence="8 9">
    <name type="scientific">Paenibacillus yanchengensis</name>
    <dbReference type="NCBI Taxonomy" id="2035833"/>
    <lineage>
        <taxon>Bacteria</taxon>
        <taxon>Bacillati</taxon>
        <taxon>Bacillota</taxon>
        <taxon>Bacilli</taxon>
        <taxon>Bacillales</taxon>
        <taxon>Paenibacillaceae</taxon>
        <taxon>Paenibacillus</taxon>
    </lineage>
</organism>
<dbReference type="Gene3D" id="1.10.10.10">
    <property type="entry name" value="Winged helix-like DNA-binding domain superfamily/Winged helix DNA-binding domain"/>
    <property type="match status" value="1"/>
</dbReference>
<evidence type="ECO:0000259" key="6">
    <source>
        <dbReference type="Pfam" id="PF04542"/>
    </source>
</evidence>
<evidence type="ECO:0000313" key="9">
    <source>
        <dbReference type="Proteomes" id="UP001597362"/>
    </source>
</evidence>
<evidence type="ECO:0000313" key="8">
    <source>
        <dbReference type="EMBL" id="MFD2114339.1"/>
    </source>
</evidence>
<keyword evidence="5" id="KW-0804">Transcription</keyword>
<dbReference type="InterPro" id="IPR014284">
    <property type="entry name" value="RNA_pol_sigma-70_dom"/>
</dbReference>
<evidence type="ECO:0000256" key="3">
    <source>
        <dbReference type="ARBA" id="ARBA00023082"/>
    </source>
</evidence>
<keyword evidence="4" id="KW-0238">DNA-binding</keyword>
<dbReference type="Pfam" id="PF08281">
    <property type="entry name" value="Sigma70_r4_2"/>
    <property type="match status" value="1"/>
</dbReference>
<dbReference type="InterPro" id="IPR013249">
    <property type="entry name" value="RNA_pol_sigma70_r4_t2"/>
</dbReference>
<reference evidence="9" key="1">
    <citation type="journal article" date="2019" name="Int. J. Syst. Evol. Microbiol.">
        <title>The Global Catalogue of Microorganisms (GCM) 10K type strain sequencing project: providing services to taxonomists for standard genome sequencing and annotation.</title>
        <authorList>
            <consortium name="The Broad Institute Genomics Platform"/>
            <consortium name="The Broad Institute Genome Sequencing Center for Infectious Disease"/>
            <person name="Wu L."/>
            <person name="Ma J."/>
        </authorList>
    </citation>
    <scope>NUCLEOTIDE SEQUENCE [LARGE SCALE GENOMIC DNA]</scope>
    <source>
        <strain evidence="9">GH52</strain>
    </source>
</reference>
<dbReference type="InterPro" id="IPR036388">
    <property type="entry name" value="WH-like_DNA-bd_sf"/>
</dbReference>
<dbReference type="PANTHER" id="PTHR43133">
    <property type="entry name" value="RNA POLYMERASE ECF-TYPE SIGMA FACTO"/>
    <property type="match status" value="1"/>
</dbReference>
<feature type="domain" description="RNA polymerase sigma-70 region 2" evidence="6">
    <location>
        <begin position="25"/>
        <end position="91"/>
    </location>
</feature>
<evidence type="ECO:0000256" key="1">
    <source>
        <dbReference type="ARBA" id="ARBA00010641"/>
    </source>
</evidence>
<sequence>MENRSLQQLLHEAKQGNQQSFSEVVTMMQQQVFRYCYLMIGNYHDAEEIVQEVFVRAYFNLAKYEETGSASGWLFTIAHRLCLNSWKKQSRWKQLLIKAASEEAVRQDKKEIGMEERLEDRIENGTNRGMIILRSLPIKQREIMILKVVHGMSYEEISKIVGGAPVNLRKQMERARKKLQREHADNMKRGIVYEQR</sequence>
<dbReference type="RefSeq" id="WP_377769310.1">
    <property type="nucleotide sequence ID" value="NZ_JBHUHO010000003.1"/>
</dbReference>
<dbReference type="SUPFAM" id="SSF88659">
    <property type="entry name" value="Sigma3 and sigma4 domains of RNA polymerase sigma factors"/>
    <property type="match status" value="1"/>
</dbReference>
<dbReference type="InterPro" id="IPR039425">
    <property type="entry name" value="RNA_pol_sigma-70-like"/>
</dbReference>
<dbReference type="SUPFAM" id="SSF88946">
    <property type="entry name" value="Sigma2 domain of RNA polymerase sigma factors"/>
    <property type="match status" value="1"/>
</dbReference>
<dbReference type="Proteomes" id="UP001597362">
    <property type="component" value="Unassembled WGS sequence"/>
</dbReference>
<accession>A0ABW4YF91</accession>
<evidence type="ECO:0000256" key="5">
    <source>
        <dbReference type="ARBA" id="ARBA00023163"/>
    </source>
</evidence>
<keyword evidence="9" id="KW-1185">Reference proteome</keyword>
<comment type="similarity">
    <text evidence="1">Belongs to the sigma-70 factor family. ECF subfamily.</text>
</comment>
<dbReference type="NCBIfam" id="TIGR02937">
    <property type="entry name" value="sigma70-ECF"/>
    <property type="match status" value="1"/>
</dbReference>
<dbReference type="InterPro" id="IPR013325">
    <property type="entry name" value="RNA_pol_sigma_r2"/>
</dbReference>
<dbReference type="PANTHER" id="PTHR43133:SF8">
    <property type="entry name" value="RNA POLYMERASE SIGMA FACTOR HI_1459-RELATED"/>
    <property type="match status" value="1"/>
</dbReference>